<comment type="caution">
    <text evidence="2">The sequence shown here is derived from an EMBL/GenBank/DDBJ whole genome shotgun (WGS) entry which is preliminary data.</text>
</comment>
<protein>
    <submittedName>
        <fullName evidence="2">Uncharacterized protein</fullName>
    </submittedName>
</protein>
<evidence type="ECO:0000313" key="2">
    <source>
        <dbReference type="EMBL" id="PQJ28831.1"/>
    </source>
</evidence>
<dbReference type="EMBL" id="MQWA01000001">
    <property type="protein sequence ID" value="PQJ28831.1"/>
    <property type="molecule type" value="Genomic_DNA"/>
</dbReference>
<gene>
    <name evidence="2" type="ORF">BSZ32_10230</name>
</gene>
<keyword evidence="3" id="KW-1185">Reference proteome</keyword>
<dbReference type="Proteomes" id="UP000239907">
    <property type="component" value="Unassembled WGS sequence"/>
</dbReference>
<sequence>MIMIRPILCLILSILTAPLSIAADRAPASIDKTGMQFPVHTFSNLAKQKKKIPDELSGDHKLMIVAFQRNHQQLVDTWFAAGDSLELAYNKPGKLFRYYEIPTIYKMGFLGRSFLNMGMRSGVKAQAARERTFTIYIDKAPFKKRLQIPNETDIHLFLLNNTGKVLWRCQGKHSPKNEKSLRQFLKK</sequence>
<reference evidence="2 3" key="1">
    <citation type="submission" date="2016-12" db="EMBL/GenBank/DDBJ databases">
        <title>Study of bacterial adaptation to deep sea.</title>
        <authorList>
            <person name="Song J."/>
            <person name="Yoshizawa S."/>
            <person name="Kogure K."/>
        </authorList>
    </citation>
    <scope>NUCLEOTIDE SEQUENCE [LARGE SCALE GENOMIC DNA]</scope>
    <source>
        <strain evidence="2 3">SAORIC-165</strain>
    </source>
</reference>
<dbReference type="AlphaFoldDB" id="A0A2S7U328"/>
<evidence type="ECO:0000256" key="1">
    <source>
        <dbReference type="SAM" id="SignalP"/>
    </source>
</evidence>
<feature type="signal peptide" evidence="1">
    <location>
        <begin position="1"/>
        <end position="22"/>
    </location>
</feature>
<name>A0A2S7U328_9BACT</name>
<keyword evidence="1" id="KW-0732">Signal</keyword>
<feature type="chain" id="PRO_5015479344" evidence="1">
    <location>
        <begin position="23"/>
        <end position="187"/>
    </location>
</feature>
<organism evidence="2 3">
    <name type="scientific">Rubritalea profundi</name>
    <dbReference type="NCBI Taxonomy" id="1658618"/>
    <lineage>
        <taxon>Bacteria</taxon>
        <taxon>Pseudomonadati</taxon>
        <taxon>Verrucomicrobiota</taxon>
        <taxon>Verrucomicrobiia</taxon>
        <taxon>Verrucomicrobiales</taxon>
        <taxon>Rubritaleaceae</taxon>
        <taxon>Rubritalea</taxon>
    </lineage>
</organism>
<proteinExistence type="predicted"/>
<evidence type="ECO:0000313" key="3">
    <source>
        <dbReference type="Proteomes" id="UP000239907"/>
    </source>
</evidence>
<accession>A0A2S7U328</accession>